<dbReference type="Pfam" id="PF13581">
    <property type="entry name" value="HATPase_c_2"/>
    <property type="match status" value="1"/>
</dbReference>
<name>A0A4U8YIY4_9BACT</name>
<dbReference type="PANTHER" id="PTHR35526:SF3">
    <property type="entry name" value="ANTI-SIGMA-F FACTOR RSBW"/>
    <property type="match status" value="1"/>
</dbReference>
<dbReference type="GO" id="GO:0004674">
    <property type="term" value="F:protein serine/threonine kinase activity"/>
    <property type="evidence" value="ECO:0007669"/>
    <property type="project" value="UniProtKB-KW"/>
</dbReference>
<dbReference type="SUPFAM" id="SSF55874">
    <property type="entry name" value="ATPase domain of HSP90 chaperone/DNA topoisomerase II/histidine kinase"/>
    <property type="match status" value="1"/>
</dbReference>
<dbReference type="InterPro" id="IPR050267">
    <property type="entry name" value="Anti-sigma-factor_SerPK"/>
</dbReference>
<keyword evidence="5" id="KW-1185">Reference proteome</keyword>
<dbReference type="Gene3D" id="3.30.565.10">
    <property type="entry name" value="Histidine kinase-like ATPase, C-terminal domain"/>
    <property type="match status" value="1"/>
</dbReference>
<keyword evidence="4" id="KW-0808">Transferase</keyword>
<protein>
    <submittedName>
        <fullName evidence="4">Histidine kinase-like atpase c-terminal domain</fullName>
    </submittedName>
</protein>
<sequence length="162" mass="17806">MDSKKITFAIDSNLRDVSLIGLSINKICSQIPLSDVEVYQIEACVVEAINNTIEHAYKHTTGHRVEVDVDLYLDRIAFKVSDTGVSMDPAVSPSLDFDPEDLDKLPEGGMGLFIIHQVMDQVAYRTADGKNTLEMTKNFGPHPLLDGYPDPHQAPSASPPPK</sequence>
<keyword evidence="1" id="KW-0723">Serine/threonine-protein kinase</keyword>
<reference evidence="4 5" key="1">
    <citation type="submission" date="2019-03" db="EMBL/GenBank/DDBJ databases">
        <authorList>
            <person name="Nijsse B."/>
        </authorList>
    </citation>
    <scope>NUCLEOTIDE SEQUENCE [LARGE SCALE GENOMIC DNA]</scope>
    <source>
        <strain evidence="4">Desulfoluna butyratoxydans MSL71</strain>
    </source>
</reference>
<accession>A0A4U8YIY4</accession>
<keyword evidence="4" id="KW-0418">Kinase</keyword>
<dbReference type="RefSeq" id="WP_180137151.1">
    <property type="nucleotide sequence ID" value="NZ_CAADHO010000001.1"/>
</dbReference>
<gene>
    <name evidence="4" type="ORF">MSL71_5700</name>
</gene>
<proteinExistence type="predicted"/>
<dbReference type="EMBL" id="CAADHO010000001">
    <property type="protein sequence ID" value="VFQ42949.1"/>
    <property type="molecule type" value="Genomic_DNA"/>
</dbReference>
<feature type="domain" description="Histidine kinase/HSP90-like ATPase" evidence="3">
    <location>
        <begin position="12"/>
        <end position="137"/>
    </location>
</feature>
<organism evidence="4 5">
    <name type="scientific">Desulfoluna butyratoxydans</name>
    <dbReference type="NCBI Taxonomy" id="231438"/>
    <lineage>
        <taxon>Bacteria</taxon>
        <taxon>Pseudomonadati</taxon>
        <taxon>Thermodesulfobacteriota</taxon>
        <taxon>Desulfobacteria</taxon>
        <taxon>Desulfobacterales</taxon>
        <taxon>Desulfolunaceae</taxon>
        <taxon>Desulfoluna</taxon>
    </lineage>
</organism>
<dbReference type="Proteomes" id="UP000507962">
    <property type="component" value="Unassembled WGS sequence"/>
</dbReference>
<dbReference type="AlphaFoldDB" id="A0A4U8YIY4"/>
<evidence type="ECO:0000256" key="1">
    <source>
        <dbReference type="ARBA" id="ARBA00022527"/>
    </source>
</evidence>
<feature type="region of interest" description="Disordered" evidence="2">
    <location>
        <begin position="135"/>
        <end position="162"/>
    </location>
</feature>
<dbReference type="InterPro" id="IPR003594">
    <property type="entry name" value="HATPase_dom"/>
</dbReference>
<evidence type="ECO:0000313" key="4">
    <source>
        <dbReference type="EMBL" id="VFQ42949.1"/>
    </source>
</evidence>
<dbReference type="PANTHER" id="PTHR35526">
    <property type="entry name" value="ANTI-SIGMA-F FACTOR RSBW-RELATED"/>
    <property type="match status" value="1"/>
</dbReference>
<evidence type="ECO:0000313" key="5">
    <source>
        <dbReference type="Proteomes" id="UP000507962"/>
    </source>
</evidence>
<dbReference type="InterPro" id="IPR036890">
    <property type="entry name" value="HATPase_C_sf"/>
</dbReference>
<dbReference type="CDD" id="cd16936">
    <property type="entry name" value="HATPase_RsbW-like"/>
    <property type="match status" value="1"/>
</dbReference>
<evidence type="ECO:0000256" key="2">
    <source>
        <dbReference type="SAM" id="MobiDB-lite"/>
    </source>
</evidence>
<evidence type="ECO:0000259" key="3">
    <source>
        <dbReference type="Pfam" id="PF13581"/>
    </source>
</evidence>